<accession>M7CU41</accession>
<evidence type="ECO:0000313" key="2">
    <source>
        <dbReference type="EMBL" id="EMP57101.1"/>
    </source>
</evidence>
<comment type="caution">
    <text evidence="2">The sequence shown here is derived from an EMBL/GenBank/DDBJ whole genome shotgun (WGS) entry which is preliminary data.</text>
</comment>
<feature type="signal peptide" evidence="1">
    <location>
        <begin position="1"/>
        <end position="22"/>
    </location>
</feature>
<evidence type="ECO:0000256" key="1">
    <source>
        <dbReference type="SAM" id="SignalP"/>
    </source>
</evidence>
<protein>
    <submittedName>
        <fullName evidence="2">Uncharacterized protein</fullName>
    </submittedName>
</protein>
<keyword evidence="3" id="KW-1185">Reference proteome</keyword>
<evidence type="ECO:0000313" key="3">
    <source>
        <dbReference type="Proteomes" id="UP000011960"/>
    </source>
</evidence>
<dbReference type="PATRIC" id="fig|1288826.3.peg.142"/>
<dbReference type="RefSeq" id="WP_008937310.1">
    <property type="nucleotide sequence ID" value="NZ_APAT01000005.1"/>
</dbReference>
<proteinExistence type="predicted"/>
<name>M7CU41_9GAMM</name>
<keyword evidence="1" id="KW-0732">Signal</keyword>
<dbReference type="OrthoDB" id="6370497at2"/>
<sequence length="111" mass="12717">MKGICTAFLTLALVLTPPLTWAGTELAKNPPEAYRFSYQTASNGRVVPSSVCKEYSGLDWKGCRRYAQWHFAVQCWQLGYDMKNTTGSVRRKMKNQKDFFCDAKRRVTPLK</sequence>
<dbReference type="Proteomes" id="UP000011960">
    <property type="component" value="Unassembled WGS sequence"/>
</dbReference>
<gene>
    <name evidence="2" type="ORF">MSNKSG1_00723</name>
</gene>
<organism evidence="2 3">
    <name type="scientific">Marinobacter santoriniensis NKSG1</name>
    <dbReference type="NCBI Taxonomy" id="1288826"/>
    <lineage>
        <taxon>Bacteria</taxon>
        <taxon>Pseudomonadati</taxon>
        <taxon>Pseudomonadota</taxon>
        <taxon>Gammaproteobacteria</taxon>
        <taxon>Pseudomonadales</taxon>
        <taxon>Marinobacteraceae</taxon>
        <taxon>Marinobacter</taxon>
    </lineage>
</organism>
<dbReference type="AlphaFoldDB" id="M7CU41"/>
<reference evidence="2 3" key="1">
    <citation type="journal article" date="2013" name="Genome Announc.">
        <title>Genome Sequence of Hydrothermal Arsenic-Respiring Bacterium Marinobacter santoriniensis NKSG1T.</title>
        <authorList>
            <person name="Handley K.M."/>
            <person name="Upton M."/>
            <person name="Beatson S.A."/>
            <person name="Hery M."/>
            <person name="Lloyd J.R."/>
        </authorList>
    </citation>
    <scope>NUCLEOTIDE SEQUENCE [LARGE SCALE GENOMIC DNA]</scope>
    <source>
        <strain evidence="2 3">NKSG1</strain>
    </source>
</reference>
<feature type="chain" id="PRO_5004081076" evidence="1">
    <location>
        <begin position="23"/>
        <end position="111"/>
    </location>
</feature>
<dbReference type="EMBL" id="APAT01000005">
    <property type="protein sequence ID" value="EMP57101.1"/>
    <property type="molecule type" value="Genomic_DNA"/>
</dbReference>